<evidence type="ECO:0000259" key="23">
    <source>
        <dbReference type="Pfam" id="PF08245"/>
    </source>
</evidence>
<dbReference type="GO" id="GO:0008841">
    <property type="term" value="F:dihydrofolate synthase activity"/>
    <property type="evidence" value="ECO:0007669"/>
    <property type="project" value="UniProtKB-EC"/>
</dbReference>
<dbReference type="InterPro" id="IPR036615">
    <property type="entry name" value="Mur_ligase_C_dom_sf"/>
</dbReference>
<keyword evidence="10" id="KW-0479">Metal-binding</keyword>
<evidence type="ECO:0000256" key="18">
    <source>
        <dbReference type="ARBA" id="ARBA00047493"/>
    </source>
</evidence>
<accession>A0A7H0VJV9</accession>
<evidence type="ECO:0000256" key="2">
    <source>
        <dbReference type="ARBA" id="ARBA00002714"/>
    </source>
</evidence>
<dbReference type="PIRSF" id="PIRSF001563">
    <property type="entry name" value="Folylpolyglu_synth"/>
    <property type="match status" value="1"/>
</dbReference>
<comment type="catalytic activity">
    <reaction evidence="19">
        <text>10-formyltetrahydrofolyl-(gamma-L-Glu)(n) + L-glutamate + ATP = 10-formyltetrahydrofolyl-(gamma-L-Glu)(n+1) + ADP + phosphate + H(+)</text>
        <dbReference type="Rhea" id="RHEA:51904"/>
        <dbReference type="Rhea" id="RHEA-COMP:13088"/>
        <dbReference type="Rhea" id="RHEA-COMP:14300"/>
        <dbReference type="ChEBI" id="CHEBI:15378"/>
        <dbReference type="ChEBI" id="CHEBI:29985"/>
        <dbReference type="ChEBI" id="CHEBI:30616"/>
        <dbReference type="ChEBI" id="CHEBI:43474"/>
        <dbReference type="ChEBI" id="CHEBI:134413"/>
        <dbReference type="ChEBI" id="CHEBI:456216"/>
        <dbReference type="EC" id="6.3.2.17"/>
    </reaction>
</comment>
<dbReference type="InterPro" id="IPR018109">
    <property type="entry name" value="Folylpolyglutamate_synth_CS"/>
</dbReference>
<dbReference type="NCBIfam" id="TIGR01499">
    <property type="entry name" value="folC"/>
    <property type="match status" value="1"/>
</dbReference>
<dbReference type="EC" id="6.3.2.17" evidence="7"/>
<evidence type="ECO:0000256" key="21">
    <source>
        <dbReference type="ARBA" id="ARBA00049161"/>
    </source>
</evidence>
<dbReference type="Pfam" id="PF02875">
    <property type="entry name" value="Mur_ligase_C"/>
    <property type="match status" value="1"/>
</dbReference>
<comment type="catalytic activity">
    <reaction evidence="18">
        <text>(6S)-5,6,7,8-tetrahydrofolyl-(gamma-L-Glu)(n) + L-glutamate + ATP = (6S)-5,6,7,8-tetrahydrofolyl-(gamma-L-Glu)(n+1) + ADP + phosphate + H(+)</text>
        <dbReference type="Rhea" id="RHEA:10580"/>
        <dbReference type="Rhea" id="RHEA-COMP:14738"/>
        <dbReference type="Rhea" id="RHEA-COMP:14740"/>
        <dbReference type="ChEBI" id="CHEBI:15378"/>
        <dbReference type="ChEBI" id="CHEBI:29985"/>
        <dbReference type="ChEBI" id="CHEBI:30616"/>
        <dbReference type="ChEBI" id="CHEBI:43474"/>
        <dbReference type="ChEBI" id="CHEBI:141005"/>
        <dbReference type="ChEBI" id="CHEBI:456216"/>
        <dbReference type="EC" id="6.3.2.17"/>
    </reaction>
</comment>
<dbReference type="Proteomes" id="UP000516305">
    <property type="component" value="Chromosome"/>
</dbReference>
<evidence type="ECO:0000256" key="20">
    <source>
        <dbReference type="ARBA" id="ARBA00049035"/>
    </source>
</evidence>
<evidence type="ECO:0000256" key="17">
    <source>
        <dbReference type="ARBA" id="ARBA00032510"/>
    </source>
</evidence>
<feature type="domain" description="Mur ligase central" evidence="23">
    <location>
        <begin position="36"/>
        <end position="176"/>
    </location>
</feature>
<dbReference type="FunFam" id="3.40.1190.10:FF:000011">
    <property type="entry name" value="Folylpolyglutamate synthase/dihydrofolate synthase"/>
    <property type="match status" value="1"/>
</dbReference>
<dbReference type="InterPro" id="IPR013221">
    <property type="entry name" value="Mur_ligase_cen"/>
</dbReference>
<dbReference type="GO" id="GO:0005524">
    <property type="term" value="F:ATP binding"/>
    <property type="evidence" value="ECO:0007669"/>
    <property type="project" value="UniProtKB-KW"/>
</dbReference>
<name>A0A7H0VJV9_9FLAO</name>
<comment type="pathway">
    <text evidence="3">Cofactor biosynthesis; tetrahydrofolate biosynthesis; 7,8-dihydrofolate from 2-amino-4-hydroxy-6-hydroxymethyl-7,8-dihydropteridine diphosphate and 4-aminobenzoate: step 2/2.</text>
</comment>
<evidence type="ECO:0000256" key="7">
    <source>
        <dbReference type="ARBA" id="ARBA00013025"/>
    </source>
</evidence>
<dbReference type="Gene3D" id="3.90.190.20">
    <property type="entry name" value="Mur ligase, C-terminal domain"/>
    <property type="match status" value="1"/>
</dbReference>
<keyword evidence="11" id="KW-0547">Nucleotide-binding</keyword>
<comment type="function">
    <text evidence="2">Functions in two distinct reactions of the de novo folate biosynthetic pathway. Catalyzes the addition of a glutamate residue to dihydropteroate (7,8-dihydropteroate or H2Pte) to form dihydrofolate (7,8-dihydrofolate monoglutamate or H2Pte-Glu). Also catalyzes successive additions of L-glutamate to tetrahydrofolate or 10-formyltetrahydrofolate or 5,10-methylenetetrahydrofolate, leading to folylpolyglutamate derivatives.</text>
</comment>
<sequence length="396" mass="43689">MYQRIGQAAYKADLSNTLTLMEILEQPQQSFKSVHVAGTNGKGSSSHMLAAIFQEAGYKTGLYTSPHLVDFRERIRINGQMISEAAVVDFVEQYRDQFSSLGLSFFEMSVGLAFDYFRKEEVDIAIVEVGMGGRFDSTNVLLPELSLITHIGLDHTQFLGDTLGAIAGEKAGIIKPGVPVVISERQPECDPVFKKKAAEMEAPLFFAIDQVRPSRLYMELDLKGAYQENNLRGVLAAVDQLQAKGWNIQASVESALSQVCALTGLRGRWEILSRKPLTICDTGHNFTGIQALMEQIKGLSYRQLHIVWGMVGDKQIKDILRILPQSAFYYFTKAEIPRALDAETLKREALKFGLAGKAYADVPSAVKAAQAHTLSDDLIFIGGSTFVVADYLTHLA</sequence>
<comment type="similarity">
    <text evidence="5">Belongs to the folylpolyglutamate synthase family.</text>
</comment>
<dbReference type="PANTHER" id="PTHR11136:SF0">
    <property type="entry name" value="DIHYDROFOLATE SYNTHETASE-RELATED"/>
    <property type="match status" value="1"/>
</dbReference>
<comment type="catalytic activity">
    <reaction evidence="20">
        <text>(6R)-5,10-methylenetetrahydrofolyl-(gamma-L-Glu)(n) + L-glutamate + ATP = (6R)-5,10-methylenetetrahydrofolyl-(gamma-L-Glu)(n+1) + ADP + phosphate + H(+)</text>
        <dbReference type="Rhea" id="RHEA:51912"/>
        <dbReference type="Rhea" id="RHEA-COMP:13257"/>
        <dbReference type="Rhea" id="RHEA-COMP:13258"/>
        <dbReference type="ChEBI" id="CHEBI:15378"/>
        <dbReference type="ChEBI" id="CHEBI:29985"/>
        <dbReference type="ChEBI" id="CHEBI:30616"/>
        <dbReference type="ChEBI" id="CHEBI:43474"/>
        <dbReference type="ChEBI" id="CHEBI:136572"/>
        <dbReference type="ChEBI" id="CHEBI:456216"/>
        <dbReference type="EC" id="6.3.2.17"/>
    </reaction>
</comment>
<dbReference type="InterPro" id="IPR001645">
    <property type="entry name" value="Folylpolyglutamate_synth"/>
</dbReference>
<gene>
    <name evidence="24" type="ORF">H4K34_04450</name>
</gene>
<keyword evidence="9" id="KW-0436">Ligase</keyword>
<dbReference type="PANTHER" id="PTHR11136">
    <property type="entry name" value="FOLYLPOLYGLUTAMATE SYNTHASE-RELATED"/>
    <property type="match status" value="1"/>
</dbReference>
<dbReference type="GO" id="GO:0004326">
    <property type="term" value="F:tetrahydrofolylpolyglutamate synthase activity"/>
    <property type="evidence" value="ECO:0007669"/>
    <property type="project" value="UniProtKB-EC"/>
</dbReference>
<keyword evidence="12" id="KW-0067">ATP-binding</keyword>
<proteinExistence type="inferred from homology"/>
<keyword evidence="25" id="KW-1185">Reference proteome</keyword>
<comment type="catalytic activity">
    <reaction evidence="21">
        <text>7,8-dihydropteroate + L-glutamate + ATP = 7,8-dihydrofolate + ADP + phosphate + H(+)</text>
        <dbReference type="Rhea" id="RHEA:23584"/>
        <dbReference type="ChEBI" id="CHEBI:15378"/>
        <dbReference type="ChEBI" id="CHEBI:17839"/>
        <dbReference type="ChEBI" id="CHEBI:29985"/>
        <dbReference type="ChEBI" id="CHEBI:30616"/>
        <dbReference type="ChEBI" id="CHEBI:43474"/>
        <dbReference type="ChEBI" id="CHEBI:57451"/>
        <dbReference type="ChEBI" id="CHEBI:456216"/>
        <dbReference type="EC" id="6.3.2.12"/>
    </reaction>
</comment>
<evidence type="ECO:0000256" key="16">
    <source>
        <dbReference type="ARBA" id="ARBA00030592"/>
    </source>
</evidence>
<evidence type="ECO:0000256" key="4">
    <source>
        <dbReference type="ARBA" id="ARBA00005150"/>
    </source>
</evidence>
<keyword evidence="14" id="KW-0289">Folate biosynthesis</keyword>
<comment type="pathway">
    <text evidence="4">Cofactor biosynthesis; tetrahydrofolylpolyglutamate biosynthesis.</text>
</comment>
<dbReference type="PROSITE" id="PS01012">
    <property type="entry name" value="FOLYLPOLYGLU_SYNT_2"/>
    <property type="match status" value="1"/>
</dbReference>
<dbReference type="AlphaFoldDB" id="A0A7H0VJV9"/>
<evidence type="ECO:0000313" key="24">
    <source>
        <dbReference type="EMBL" id="QNR26007.1"/>
    </source>
</evidence>
<evidence type="ECO:0000256" key="11">
    <source>
        <dbReference type="ARBA" id="ARBA00022741"/>
    </source>
</evidence>
<keyword evidence="13" id="KW-0460">Magnesium</keyword>
<protein>
    <recommendedName>
        <fullName evidence="8">Dihydrofolate synthase/folylpolyglutamate synthase</fullName>
        <ecNumber evidence="6">6.3.2.12</ecNumber>
        <ecNumber evidence="7">6.3.2.17</ecNumber>
    </recommendedName>
    <alternativeName>
        <fullName evidence="17">Folylpoly-gamma-glutamate synthetase-dihydrofolate synthetase</fullName>
    </alternativeName>
    <alternativeName>
        <fullName evidence="15">Folylpolyglutamate synthetase</fullName>
    </alternativeName>
    <alternativeName>
        <fullName evidence="16">Tetrahydrofolylpolyglutamate synthase</fullName>
    </alternativeName>
</protein>
<dbReference type="Gene3D" id="3.40.1190.10">
    <property type="entry name" value="Mur-like, catalytic domain"/>
    <property type="match status" value="1"/>
</dbReference>
<dbReference type="InterPro" id="IPR004101">
    <property type="entry name" value="Mur_ligase_C"/>
</dbReference>
<organism evidence="24 25">
    <name type="scientific">Croceimicrobium hydrocarbonivorans</name>
    <dbReference type="NCBI Taxonomy" id="2761580"/>
    <lineage>
        <taxon>Bacteria</taxon>
        <taxon>Pseudomonadati</taxon>
        <taxon>Bacteroidota</taxon>
        <taxon>Flavobacteriia</taxon>
        <taxon>Flavobacteriales</taxon>
        <taxon>Owenweeksiaceae</taxon>
        <taxon>Croceimicrobium</taxon>
    </lineage>
</organism>
<dbReference type="InterPro" id="IPR036565">
    <property type="entry name" value="Mur-like_cat_sf"/>
</dbReference>
<evidence type="ECO:0000256" key="19">
    <source>
        <dbReference type="ARBA" id="ARBA00047808"/>
    </source>
</evidence>
<evidence type="ECO:0000256" key="8">
    <source>
        <dbReference type="ARBA" id="ARBA00019357"/>
    </source>
</evidence>
<evidence type="ECO:0000256" key="3">
    <source>
        <dbReference type="ARBA" id="ARBA00004799"/>
    </source>
</evidence>
<evidence type="ECO:0000256" key="13">
    <source>
        <dbReference type="ARBA" id="ARBA00022842"/>
    </source>
</evidence>
<evidence type="ECO:0000256" key="1">
    <source>
        <dbReference type="ARBA" id="ARBA00001946"/>
    </source>
</evidence>
<reference evidence="24 25" key="1">
    <citation type="submission" date="2020-08" db="EMBL/GenBank/DDBJ databases">
        <title>Croceimicrobium hydrocarbonivorans gen. nov., sp. nov., a novel marine bacterium isolated from a bacterial consortium that degrades polyethylene terephthalate.</title>
        <authorList>
            <person name="Liu R."/>
        </authorList>
    </citation>
    <scope>NUCLEOTIDE SEQUENCE [LARGE SCALE GENOMIC DNA]</scope>
    <source>
        <strain evidence="24 25">A20-9</strain>
    </source>
</reference>
<dbReference type="GO" id="GO:0046656">
    <property type="term" value="P:folic acid biosynthetic process"/>
    <property type="evidence" value="ECO:0007669"/>
    <property type="project" value="UniProtKB-KW"/>
</dbReference>
<feature type="domain" description="Mur ligase C-terminal" evidence="22">
    <location>
        <begin position="267"/>
        <end position="384"/>
    </location>
</feature>
<dbReference type="SUPFAM" id="SSF53244">
    <property type="entry name" value="MurD-like peptide ligases, peptide-binding domain"/>
    <property type="match status" value="1"/>
</dbReference>
<comment type="cofactor">
    <cofactor evidence="1">
        <name>Mg(2+)</name>
        <dbReference type="ChEBI" id="CHEBI:18420"/>
    </cofactor>
</comment>
<evidence type="ECO:0000259" key="22">
    <source>
        <dbReference type="Pfam" id="PF02875"/>
    </source>
</evidence>
<dbReference type="EMBL" id="CP060139">
    <property type="protein sequence ID" value="QNR26007.1"/>
    <property type="molecule type" value="Genomic_DNA"/>
</dbReference>
<dbReference type="GO" id="GO:0046872">
    <property type="term" value="F:metal ion binding"/>
    <property type="evidence" value="ECO:0007669"/>
    <property type="project" value="UniProtKB-KW"/>
</dbReference>
<evidence type="ECO:0000256" key="10">
    <source>
        <dbReference type="ARBA" id="ARBA00022723"/>
    </source>
</evidence>
<dbReference type="GO" id="GO:0005737">
    <property type="term" value="C:cytoplasm"/>
    <property type="evidence" value="ECO:0007669"/>
    <property type="project" value="TreeGrafter"/>
</dbReference>
<dbReference type="EC" id="6.3.2.12" evidence="6"/>
<dbReference type="SUPFAM" id="SSF53623">
    <property type="entry name" value="MurD-like peptide ligases, catalytic domain"/>
    <property type="match status" value="1"/>
</dbReference>
<evidence type="ECO:0000256" key="5">
    <source>
        <dbReference type="ARBA" id="ARBA00008276"/>
    </source>
</evidence>
<evidence type="ECO:0000256" key="15">
    <source>
        <dbReference type="ARBA" id="ARBA00030048"/>
    </source>
</evidence>
<dbReference type="KEGG" id="chyd:H4K34_04450"/>
<evidence type="ECO:0000313" key="25">
    <source>
        <dbReference type="Proteomes" id="UP000516305"/>
    </source>
</evidence>
<dbReference type="Pfam" id="PF08245">
    <property type="entry name" value="Mur_ligase_M"/>
    <property type="match status" value="1"/>
</dbReference>
<evidence type="ECO:0000256" key="14">
    <source>
        <dbReference type="ARBA" id="ARBA00022909"/>
    </source>
</evidence>
<evidence type="ECO:0000256" key="9">
    <source>
        <dbReference type="ARBA" id="ARBA00022598"/>
    </source>
</evidence>
<evidence type="ECO:0000256" key="12">
    <source>
        <dbReference type="ARBA" id="ARBA00022840"/>
    </source>
</evidence>
<evidence type="ECO:0000256" key="6">
    <source>
        <dbReference type="ARBA" id="ARBA00013023"/>
    </source>
</evidence>